<organism evidence="2 4">
    <name type="scientific">Enterococcus haemoperoxidus ATCC BAA-382</name>
    <dbReference type="NCBI Taxonomy" id="1158608"/>
    <lineage>
        <taxon>Bacteria</taxon>
        <taxon>Bacillati</taxon>
        <taxon>Bacillota</taxon>
        <taxon>Bacilli</taxon>
        <taxon>Lactobacillales</taxon>
        <taxon>Enterococcaceae</taxon>
        <taxon>Enterococcus</taxon>
    </lineage>
</organism>
<dbReference type="Proteomes" id="UP000014197">
    <property type="component" value="Unassembled WGS sequence"/>
</dbReference>
<comment type="caution">
    <text evidence="2">The sequence shown here is derived from an EMBL/GenBank/DDBJ whole genome shotgun (WGS) entry which is preliminary data.</text>
</comment>
<evidence type="ECO:0000313" key="5">
    <source>
        <dbReference type="Proteomes" id="UP000014197"/>
    </source>
</evidence>
<dbReference type="eggNOG" id="ENOG50307V2">
    <property type="taxonomic scope" value="Bacteria"/>
</dbReference>
<dbReference type="RefSeq" id="WP_010760478.1">
    <property type="nucleotide sequence ID" value="NZ_KB946315.1"/>
</dbReference>
<evidence type="ECO:0000313" key="4">
    <source>
        <dbReference type="Proteomes" id="UP000013858"/>
    </source>
</evidence>
<feature type="signal peptide" evidence="1">
    <location>
        <begin position="1"/>
        <end position="24"/>
    </location>
</feature>
<feature type="chain" id="PRO_5004356705" description="DUF5626 domain-containing protein" evidence="1">
    <location>
        <begin position="25"/>
        <end position="181"/>
    </location>
</feature>
<keyword evidence="5" id="KW-1185">Reference proteome</keyword>
<dbReference type="Proteomes" id="UP000013858">
    <property type="component" value="Unassembled WGS sequence"/>
</dbReference>
<keyword evidence="1" id="KW-0732">Signal</keyword>
<dbReference type="STRING" id="155618.RV06_GL000660"/>
<evidence type="ECO:0008006" key="6">
    <source>
        <dbReference type="Google" id="ProtNLM"/>
    </source>
</evidence>
<dbReference type="EMBL" id="ASVY01000002">
    <property type="protein sequence ID" value="EOT63142.1"/>
    <property type="molecule type" value="Genomic_DNA"/>
</dbReference>
<name>R2TIY1_9ENTE</name>
<protein>
    <recommendedName>
        <fullName evidence="6">DUF5626 domain-containing protein</fullName>
    </recommendedName>
</protein>
<evidence type="ECO:0000313" key="3">
    <source>
        <dbReference type="EMBL" id="EOT63142.1"/>
    </source>
</evidence>
<evidence type="ECO:0000256" key="1">
    <source>
        <dbReference type="SAM" id="SignalP"/>
    </source>
</evidence>
<dbReference type="PATRIC" id="fig|1158608.3.peg.245"/>
<gene>
    <name evidence="3" type="ORF">I583_02145</name>
    <name evidence="2" type="ORF">UAW_00266</name>
</gene>
<sequence>MKKYVLFVALSLGLLFVGSTVVNADEVAPLSSVQSVDLNSLSDEAIEHFESEGFSENDEYYTETIIQTPPKSNGVQARAVNVITLTAGTKKVDNTTGYTSYIITATQAPFTKINMKLNVGSVKSFTSNVTPYKGTYGYSGGIYSFYSGKRGYQGYRLQAQYTTTWGSGSTSCSAGGMTIGK</sequence>
<dbReference type="EMBL" id="AJAR01000005">
    <property type="protein sequence ID" value="EOI00092.1"/>
    <property type="molecule type" value="Genomic_DNA"/>
</dbReference>
<proteinExistence type="predicted"/>
<evidence type="ECO:0000313" key="2">
    <source>
        <dbReference type="EMBL" id="EOI00092.1"/>
    </source>
</evidence>
<dbReference type="AlphaFoldDB" id="R2TIY1"/>
<reference evidence="3 5" key="2">
    <citation type="submission" date="2013-03" db="EMBL/GenBank/DDBJ databases">
        <title>The Genome Sequence of Enterococcus haemoperoxidus BAA-382 (PacBio/Illumina hybrid assembly).</title>
        <authorList>
            <consortium name="The Broad Institute Genomics Platform"/>
            <consortium name="The Broad Institute Genome Sequencing Center for Infectious Disease"/>
            <person name="Earl A."/>
            <person name="Russ C."/>
            <person name="Gilmore M."/>
            <person name="Surin D."/>
            <person name="Walker B."/>
            <person name="Young S."/>
            <person name="Zeng Q."/>
            <person name="Gargeya S."/>
            <person name="Fitzgerald M."/>
            <person name="Haas B."/>
            <person name="Abouelleil A."/>
            <person name="Allen A.W."/>
            <person name="Alvarado L."/>
            <person name="Arachchi H.M."/>
            <person name="Berlin A.M."/>
            <person name="Chapman S.B."/>
            <person name="Gainer-Dewar J."/>
            <person name="Goldberg J."/>
            <person name="Griggs A."/>
            <person name="Gujja S."/>
            <person name="Hansen M."/>
            <person name="Howarth C."/>
            <person name="Imamovic A."/>
            <person name="Ireland A."/>
            <person name="Larimer J."/>
            <person name="McCowan C."/>
            <person name="Murphy C."/>
            <person name="Pearson M."/>
            <person name="Poon T.W."/>
            <person name="Priest M."/>
            <person name="Roberts A."/>
            <person name="Saif S."/>
            <person name="Shea T."/>
            <person name="Sisk P."/>
            <person name="Sykes S."/>
            <person name="Wortman J."/>
            <person name="Nusbaum C."/>
            <person name="Birren B."/>
        </authorList>
    </citation>
    <scope>NUCLEOTIDE SEQUENCE [LARGE SCALE GENOMIC DNA]</scope>
    <source>
        <strain evidence="3 5">ATCC BAA-382</strain>
    </source>
</reference>
<accession>R2TIY1</accession>
<reference evidence="2 4" key="1">
    <citation type="submission" date="2013-02" db="EMBL/GenBank/DDBJ databases">
        <title>The Genome Sequence of Enterococcus haemoperoxidus BAA-382.</title>
        <authorList>
            <consortium name="The Broad Institute Genome Sequencing Platform"/>
            <consortium name="The Broad Institute Genome Sequencing Center for Infectious Disease"/>
            <person name="Earl A.M."/>
            <person name="Gilmore M.S."/>
            <person name="Lebreton F."/>
            <person name="Walker B."/>
            <person name="Young S.K."/>
            <person name="Zeng Q."/>
            <person name="Gargeya S."/>
            <person name="Fitzgerald M."/>
            <person name="Haas B."/>
            <person name="Abouelleil A."/>
            <person name="Alvarado L."/>
            <person name="Arachchi H.M."/>
            <person name="Berlin A.M."/>
            <person name="Chapman S.B."/>
            <person name="Dewar J."/>
            <person name="Goldberg J."/>
            <person name="Griggs A."/>
            <person name="Gujja S."/>
            <person name="Hansen M."/>
            <person name="Howarth C."/>
            <person name="Imamovic A."/>
            <person name="Larimer J."/>
            <person name="McCowan C."/>
            <person name="Murphy C."/>
            <person name="Neiman D."/>
            <person name="Pearson M."/>
            <person name="Priest M."/>
            <person name="Roberts A."/>
            <person name="Saif S."/>
            <person name="Shea T."/>
            <person name="Sisk P."/>
            <person name="Sykes S."/>
            <person name="Wortman J."/>
            <person name="Nusbaum C."/>
            <person name="Birren B."/>
        </authorList>
    </citation>
    <scope>NUCLEOTIDE SEQUENCE [LARGE SCALE GENOMIC DNA]</scope>
    <source>
        <strain evidence="2 4">ATCC BAA-382</strain>
    </source>
</reference>